<reference evidence="3 4" key="1">
    <citation type="submission" date="2023-01" db="EMBL/GenBank/DDBJ databases">
        <title>Genome sequence resource and annotation of Enterobacter ludwigii, an economically important pathogen of seedling wilt with strawberry.</title>
        <authorList>
            <person name="Xie Y."/>
        </authorList>
    </citation>
    <scope>NUCLEOTIDE SEQUENCE [LARGE SCALE GENOMIC DNA]</scope>
    <source>
        <strain evidence="3 4">CM-TZ4</strain>
    </source>
</reference>
<dbReference type="EMBL" id="CP116347">
    <property type="protein sequence ID" value="WCE13747.1"/>
    <property type="molecule type" value="Genomic_DNA"/>
</dbReference>
<proteinExistence type="inferred from homology"/>
<dbReference type="Gene3D" id="3.30.2310.20">
    <property type="entry name" value="RelE-like"/>
    <property type="match status" value="1"/>
</dbReference>
<dbReference type="RefSeq" id="WP_059306429.1">
    <property type="nucleotide sequence ID" value="NZ_CP076536.1"/>
</dbReference>
<dbReference type="InterPro" id="IPR035093">
    <property type="entry name" value="RelE/ParE_toxin_dom_sf"/>
</dbReference>
<dbReference type="Pfam" id="PF05016">
    <property type="entry name" value="ParE_toxin"/>
    <property type="match status" value="1"/>
</dbReference>
<evidence type="ECO:0000256" key="2">
    <source>
        <dbReference type="ARBA" id="ARBA00022649"/>
    </source>
</evidence>
<evidence type="ECO:0000313" key="3">
    <source>
        <dbReference type="EMBL" id="WCE13747.1"/>
    </source>
</evidence>
<keyword evidence="4" id="KW-1185">Reference proteome</keyword>
<accession>A0AAX3LBQ1</accession>
<evidence type="ECO:0000256" key="1">
    <source>
        <dbReference type="ARBA" id="ARBA00006226"/>
    </source>
</evidence>
<protein>
    <submittedName>
        <fullName evidence="3">Type II toxin-antitoxin system RelE/ParE family toxin</fullName>
    </submittedName>
</protein>
<evidence type="ECO:0000313" key="4">
    <source>
        <dbReference type="Proteomes" id="UP001210538"/>
    </source>
</evidence>
<comment type="similarity">
    <text evidence="1">Belongs to the RelE toxin family.</text>
</comment>
<dbReference type="Proteomes" id="UP001210538">
    <property type="component" value="Chromosome"/>
</dbReference>
<dbReference type="PANTHER" id="PTHR35601:SF2">
    <property type="entry name" value="MRNA INTERFERASE TOXIN RELE"/>
    <property type="match status" value="1"/>
</dbReference>
<gene>
    <name evidence="3" type="ORF">PHA72_02305</name>
</gene>
<dbReference type="SUPFAM" id="SSF143011">
    <property type="entry name" value="RelE-like"/>
    <property type="match status" value="1"/>
</dbReference>
<dbReference type="AlphaFoldDB" id="A0AAX3LBQ1"/>
<dbReference type="NCBIfam" id="TIGR02385">
    <property type="entry name" value="RelE_StbE"/>
    <property type="match status" value="1"/>
</dbReference>
<keyword evidence="2" id="KW-1277">Toxin-antitoxin system</keyword>
<name>A0AAX3LBQ1_9ENTR</name>
<sequence length="94" mass="10951">MTYELVFDPRAFKEWTRLGDTVKNQFKKKLANVLVNPWVESARLHGLPDCDKIKLRSQGYRLVYQVQDNVVTVCVITIGKREKSAVYHDANKRL</sequence>
<dbReference type="InterPro" id="IPR007712">
    <property type="entry name" value="RelE/ParE_toxin"/>
</dbReference>
<organism evidence="3 4">
    <name type="scientific">Enterobacter ludwigii</name>
    <dbReference type="NCBI Taxonomy" id="299767"/>
    <lineage>
        <taxon>Bacteria</taxon>
        <taxon>Pseudomonadati</taxon>
        <taxon>Pseudomonadota</taxon>
        <taxon>Gammaproteobacteria</taxon>
        <taxon>Enterobacterales</taxon>
        <taxon>Enterobacteriaceae</taxon>
        <taxon>Enterobacter</taxon>
        <taxon>Enterobacter cloacae complex</taxon>
    </lineage>
</organism>
<dbReference type="PANTHER" id="PTHR35601">
    <property type="entry name" value="TOXIN RELE"/>
    <property type="match status" value="1"/>
</dbReference>